<name>A0A8H3QLJ9_9GLOM</name>
<comment type="caution">
    <text evidence="1">The sequence shown here is derived from an EMBL/GenBank/DDBJ whole genome shotgun (WGS) entry which is preliminary data.</text>
</comment>
<reference evidence="1" key="1">
    <citation type="submission" date="2019-10" db="EMBL/GenBank/DDBJ databases">
        <title>Conservation and host-specific expression of non-tandemly repeated heterogenous ribosome RNA gene in arbuscular mycorrhizal fungi.</title>
        <authorList>
            <person name="Maeda T."/>
            <person name="Kobayashi Y."/>
            <person name="Nakagawa T."/>
            <person name="Ezawa T."/>
            <person name="Yamaguchi K."/>
            <person name="Bino T."/>
            <person name="Nishimoto Y."/>
            <person name="Shigenobu S."/>
            <person name="Kawaguchi M."/>
        </authorList>
    </citation>
    <scope>NUCLEOTIDE SEQUENCE</scope>
    <source>
        <strain evidence="1">HR1</strain>
    </source>
</reference>
<evidence type="ECO:0000313" key="1">
    <source>
        <dbReference type="EMBL" id="GES83886.1"/>
    </source>
</evidence>
<sequence>MITLFLSVRKKNFFTYTRTELFNLKSEKSILEYINNKTRDRVEKYLLINRWRHGMVLCKLSKEKTIWFLRIKERILWKHLQLDTKTVQYLISHHPKNGLKKIFGTPEGMIN</sequence>
<dbReference type="EMBL" id="BLAL01000074">
    <property type="protein sequence ID" value="GES83886.1"/>
    <property type="molecule type" value="Genomic_DNA"/>
</dbReference>
<proteinExistence type="predicted"/>
<protein>
    <submittedName>
        <fullName evidence="1">Uncharacterized protein</fullName>
    </submittedName>
</protein>
<dbReference type="Proteomes" id="UP000615446">
    <property type="component" value="Unassembled WGS sequence"/>
</dbReference>
<accession>A0A8H3QLJ9</accession>
<dbReference type="AlphaFoldDB" id="A0A8H3QLJ9"/>
<gene>
    <name evidence="1" type="ORF">RCL2_001103500</name>
</gene>
<evidence type="ECO:0000313" key="2">
    <source>
        <dbReference type="Proteomes" id="UP000615446"/>
    </source>
</evidence>
<organism evidence="1 2">
    <name type="scientific">Rhizophagus clarus</name>
    <dbReference type="NCBI Taxonomy" id="94130"/>
    <lineage>
        <taxon>Eukaryota</taxon>
        <taxon>Fungi</taxon>
        <taxon>Fungi incertae sedis</taxon>
        <taxon>Mucoromycota</taxon>
        <taxon>Glomeromycotina</taxon>
        <taxon>Glomeromycetes</taxon>
        <taxon>Glomerales</taxon>
        <taxon>Glomeraceae</taxon>
        <taxon>Rhizophagus</taxon>
    </lineage>
</organism>